<evidence type="ECO:0000313" key="2">
    <source>
        <dbReference type="EMBL" id="KAK0708135.1"/>
    </source>
</evidence>
<organism evidence="2 3">
    <name type="scientific">Lasiosphaeris hirsuta</name>
    <dbReference type="NCBI Taxonomy" id="260670"/>
    <lineage>
        <taxon>Eukaryota</taxon>
        <taxon>Fungi</taxon>
        <taxon>Dikarya</taxon>
        <taxon>Ascomycota</taxon>
        <taxon>Pezizomycotina</taxon>
        <taxon>Sordariomycetes</taxon>
        <taxon>Sordariomycetidae</taxon>
        <taxon>Sordariales</taxon>
        <taxon>Lasiosphaeriaceae</taxon>
        <taxon>Lasiosphaeris</taxon>
    </lineage>
</organism>
<comment type="caution">
    <text evidence="2">The sequence shown here is derived from an EMBL/GenBank/DDBJ whole genome shotgun (WGS) entry which is preliminary data.</text>
</comment>
<evidence type="ECO:0000256" key="1">
    <source>
        <dbReference type="SAM" id="MobiDB-lite"/>
    </source>
</evidence>
<feature type="compositionally biased region" description="Basic and acidic residues" evidence="1">
    <location>
        <begin position="93"/>
        <end position="113"/>
    </location>
</feature>
<proteinExistence type="predicted"/>
<sequence length="163" mass="18333">MSEDKDEEEGTQEAAGTQEAQIQRARKPRGRARGSKAALKTKKTIAKPSPEPRARLVIKGMPRSPIFDHWWLIEASRHQMACTRSLGASVTKKTADRAEGRRSSLEAEYEKPQDPTVTSPTESNNMSIKRYLLNRRQQSYLRIPEEDMVADGFTKSTPDSSIC</sequence>
<protein>
    <submittedName>
        <fullName evidence="2">Uncharacterized protein</fullName>
    </submittedName>
</protein>
<name>A0AA40A2M1_9PEZI</name>
<feature type="region of interest" description="Disordered" evidence="1">
    <location>
        <begin position="1"/>
        <end position="57"/>
    </location>
</feature>
<dbReference type="Proteomes" id="UP001172102">
    <property type="component" value="Unassembled WGS sequence"/>
</dbReference>
<feature type="compositionally biased region" description="Basic residues" evidence="1">
    <location>
        <begin position="24"/>
        <end position="45"/>
    </location>
</feature>
<feature type="region of interest" description="Disordered" evidence="1">
    <location>
        <begin position="86"/>
        <end position="127"/>
    </location>
</feature>
<accession>A0AA40A2M1</accession>
<feature type="compositionally biased region" description="Polar residues" evidence="1">
    <location>
        <begin position="115"/>
        <end position="127"/>
    </location>
</feature>
<evidence type="ECO:0000313" key="3">
    <source>
        <dbReference type="Proteomes" id="UP001172102"/>
    </source>
</evidence>
<keyword evidence="3" id="KW-1185">Reference proteome</keyword>
<feature type="compositionally biased region" description="Acidic residues" evidence="1">
    <location>
        <begin position="1"/>
        <end position="11"/>
    </location>
</feature>
<reference evidence="2" key="1">
    <citation type="submission" date="2023-06" db="EMBL/GenBank/DDBJ databases">
        <title>Genome-scale phylogeny and comparative genomics of the fungal order Sordariales.</title>
        <authorList>
            <consortium name="Lawrence Berkeley National Laboratory"/>
            <person name="Hensen N."/>
            <person name="Bonometti L."/>
            <person name="Westerberg I."/>
            <person name="Brannstrom I.O."/>
            <person name="Guillou S."/>
            <person name="Cros-Aarteil S."/>
            <person name="Calhoun S."/>
            <person name="Haridas S."/>
            <person name="Kuo A."/>
            <person name="Mondo S."/>
            <person name="Pangilinan J."/>
            <person name="Riley R."/>
            <person name="Labutti K."/>
            <person name="Andreopoulos B."/>
            <person name="Lipzen A."/>
            <person name="Chen C."/>
            <person name="Yanf M."/>
            <person name="Daum C."/>
            <person name="Ng V."/>
            <person name="Clum A."/>
            <person name="Steindorff A."/>
            <person name="Ohm R."/>
            <person name="Martin F."/>
            <person name="Silar P."/>
            <person name="Natvig D."/>
            <person name="Lalanne C."/>
            <person name="Gautier V."/>
            <person name="Ament-Velasquez S.L."/>
            <person name="Kruys A."/>
            <person name="Hutchinson M.I."/>
            <person name="Powell A.J."/>
            <person name="Barry K."/>
            <person name="Miller A.N."/>
            <person name="Grigoriev I.V."/>
            <person name="Debuchy R."/>
            <person name="Gladieux P."/>
            <person name="Thoren M.H."/>
            <person name="Johannesson H."/>
        </authorList>
    </citation>
    <scope>NUCLEOTIDE SEQUENCE</scope>
    <source>
        <strain evidence="2">SMH4607-1</strain>
    </source>
</reference>
<dbReference type="EMBL" id="JAUKUA010000006">
    <property type="protein sequence ID" value="KAK0708135.1"/>
    <property type="molecule type" value="Genomic_DNA"/>
</dbReference>
<dbReference type="AlphaFoldDB" id="A0AA40A2M1"/>
<gene>
    <name evidence="2" type="ORF">B0H67DRAFT_686275</name>
</gene>